<dbReference type="HOGENOM" id="CLU_117352_0_0_1"/>
<dbReference type="EMBL" id="CAEY01001541">
    <property type="status" value="NOT_ANNOTATED_CDS"/>
    <property type="molecule type" value="Genomic_DNA"/>
</dbReference>
<sequence>MWHTQHRYEIKTLSEKNLILDNGKTFYNYTERSLNLFLESIYSNDNSELFERYSRIVQILSEGNKLLRIHSTDYLTVNSDTSFSRDELLAMIDAYIDDIEMVQKCEVPLGRPNRVDMKIVELNGSFAKNNGSGFVAIRILVE</sequence>
<proteinExistence type="predicted"/>
<dbReference type="AlphaFoldDB" id="T1L615"/>
<name>T1L615_TETUR</name>
<reference evidence="1" key="2">
    <citation type="submission" date="2015-06" db="UniProtKB">
        <authorList>
            <consortium name="EnsemblMetazoa"/>
        </authorList>
    </citation>
    <scope>IDENTIFICATION</scope>
</reference>
<protein>
    <submittedName>
        <fullName evidence="1">Uncharacterized protein</fullName>
    </submittedName>
</protein>
<accession>T1L615</accession>
<organism evidence="1 2">
    <name type="scientific">Tetranychus urticae</name>
    <name type="common">Two-spotted spider mite</name>
    <dbReference type="NCBI Taxonomy" id="32264"/>
    <lineage>
        <taxon>Eukaryota</taxon>
        <taxon>Metazoa</taxon>
        <taxon>Ecdysozoa</taxon>
        <taxon>Arthropoda</taxon>
        <taxon>Chelicerata</taxon>
        <taxon>Arachnida</taxon>
        <taxon>Acari</taxon>
        <taxon>Acariformes</taxon>
        <taxon>Trombidiformes</taxon>
        <taxon>Prostigmata</taxon>
        <taxon>Eleutherengona</taxon>
        <taxon>Raphignathae</taxon>
        <taxon>Tetranychoidea</taxon>
        <taxon>Tetranychidae</taxon>
        <taxon>Tetranychus</taxon>
    </lineage>
</organism>
<evidence type="ECO:0000313" key="1">
    <source>
        <dbReference type="EnsemblMetazoa" id="tetur58g00050.1"/>
    </source>
</evidence>
<dbReference type="EnsemblMetazoa" id="tetur58g00050.1">
    <property type="protein sequence ID" value="tetur58g00050.1"/>
    <property type="gene ID" value="tetur58g00050"/>
</dbReference>
<keyword evidence="2" id="KW-1185">Reference proteome</keyword>
<evidence type="ECO:0000313" key="2">
    <source>
        <dbReference type="Proteomes" id="UP000015104"/>
    </source>
</evidence>
<reference evidence="2" key="1">
    <citation type="submission" date="2011-08" db="EMBL/GenBank/DDBJ databases">
        <authorList>
            <person name="Rombauts S."/>
        </authorList>
    </citation>
    <scope>NUCLEOTIDE SEQUENCE</scope>
    <source>
        <strain evidence="2">London</strain>
    </source>
</reference>
<dbReference type="Proteomes" id="UP000015104">
    <property type="component" value="Unassembled WGS sequence"/>
</dbReference>